<protein>
    <submittedName>
        <fullName evidence="3">Biotin--[acetyl-CoA-carboxylase] ligase</fullName>
        <ecNumber evidence="3">6.3.4.15</ecNumber>
    </submittedName>
</protein>
<dbReference type="GO" id="GO:0004077">
    <property type="term" value="F:biotin--[biotin carboxyl-carrier protein] ligase activity"/>
    <property type="evidence" value="ECO:0007669"/>
    <property type="project" value="UniProtKB-EC"/>
</dbReference>
<dbReference type="SUPFAM" id="SSF55681">
    <property type="entry name" value="Class II aaRS and biotin synthetases"/>
    <property type="match status" value="1"/>
</dbReference>
<evidence type="ECO:0000313" key="3">
    <source>
        <dbReference type="EMBL" id="MBK6973946.1"/>
    </source>
</evidence>
<dbReference type="NCBIfam" id="TIGR00121">
    <property type="entry name" value="birA_ligase"/>
    <property type="match status" value="1"/>
</dbReference>
<dbReference type="InterPro" id="IPR045864">
    <property type="entry name" value="aa-tRNA-synth_II/BPL/LPL"/>
</dbReference>
<dbReference type="AlphaFoldDB" id="A0A9D7HRW6"/>
<dbReference type="PANTHER" id="PTHR12835:SF5">
    <property type="entry name" value="BIOTIN--PROTEIN LIGASE"/>
    <property type="match status" value="1"/>
</dbReference>
<reference evidence="3" key="1">
    <citation type="submission" date="2020-10" db="EMBL/GenBank/DDBJ databases">
        <title>Connecting structure to function with the recovery of over 1000 high-quality activated sludge metagenome-assembled genomes encoding full-length rRNA genes using long-read sequencing.</title>
        <authorList>
            <person name="Singleton C.M."/>
            <person name="Petriglieri F."/>
            <person name="Kristensen J.M."/>
            <person name="Kirkegaard R.H."/>
            <person name="Michaelsen T.Y."/>
            <person name="Andersen M.H."/>
            <person name="Karst S.M."/>
            <person name="Dueholm M.S."/>
            <person name="Nielsen P.H."/>
            <person name="Albertsen M."/>
        </authorList>
    </citation>
    <scope>NUCLEOTIDE SEQUENCE</scope>
    <source>
        <strain evidence="3">Bjer_18-Q3-R1-45_BAT3C.347</strain>
    </source>
</reference>
<dbReference type="InterPro" id="IPR004408">
    <property type="entry name" value="Biotin_CoA_COase_ligase"/>
</dbReference>
<feature type="domain" description="BPL/LPL catalytic" evidence="2">
    <location>
        <begin position="7"/>
        <end position="183"/>
    </location>
</feature>
<organism evidence="3 4">
    <name type="scientific">Candidatus Methylophosphatis roskildensis</name>
    <dbReference type="NCBI Taxonomy" id="2899263"/>
    <lineage>
        <taxon>Bacteria</taxon>
        <taxon>Pseudomonadati</taxon>
        <taxon>Pseudomonadota</taxon>
        <taxon>Betaproteobacteria</taxon>
        <taxon>Nitrosomonadales</taxon>
        <taxon>Sterolibacteriaceae</taxon>
        <taxon>Candidatus Methylophosphatis</taxon>
    </lineage>
</organism>
<dbReference type="Gene3D" id="3.30.930.10">
    <property type="entry name" value="Bira Bifunctional Protein, Domain 2"/>
    <property type="match status" value="1"/>
</dbReference>
<evidence type="ECO:0000256" key="1">
    <source>
        <dbReference type="ARBA" id="ARBA00022598"/>
    </source>
</evidence>
<sequence>MVCDGIPVEIELLDVCESTNSALLDAPAAPPATLQVLACERQLAGRGRRGRSWLSWGKGSLTFSVRWQFPVGAASPSGLSLAAGVAVARACEAVGARDVMLKWPNDVLSGGNKLGGILIELATSASGATVAVIGIGLNLRRADATALDVPVAALEETMVVLPARSRLLGELAGQLARMLSVFSREGFAAFRDEWQARNAHAGLPVQVTGDLGWSRSGVCLGADDDGALLLGSELGRERVLSGDVSLRSA</sequence>
<dbReference type="Pfam" id="PF03099">
    <property type="entry name" value="BPL_LplA_LipB"/>
    <property type="match status" value="1"/>
</dbReference>
<dbReference type="InterPro" id="IPR004143">
    <property type="entry name" value="BPL_LPL_catalytic"/>
</dbReference>
<evidence type="ECO:0000259" key="2">
    <source>
        <dbReference type="PROSITE" id="PS51733"/>
    </source>
</evidence>
<accession>A0A9D7HRW6</accession>
<dbReference type="PROSITE" id="PS51733">
    <property type="entry name" value="BPL_LPL_CATALYTIC"/>
    <property type="match status" value="1"/>
</dbReference>
<dbReference type="EMBL" id="JADJEV010000004">
    <property type="protein sequence ID" value="MBK6973946.1"/>
    <property type="molecule type" value="Genomic_DNA"/>
</dbReference>
<name>A0A9D7HRW6_9PROT</name>
<dbReference type="PANTHER" id="PTHR12835">
    <property type="entry name" value="BIOTIN PROTEIN LIGASE"/>
    <property type="match status" value="1"/>
</dbReference>
<dbReference type="Gene3D" id="2.30.30.100">
    <property type="match status" value="1"/>
</dbReference>
<dbReference type="GO" id="GO:0005737">
    <property type="term" value="C:cytoplasm"/>
    <property type="evidence" value="ECO:0007669"/>
    <property type="project" value="TreeGrafter"/>
</dbReference>
<comment type="caution">
    <text evidence="3">The sequence shown here is derived from an EMBL/GenBank/DDBJ whole genome shotgun (WGS) entry which is preliminary data.</text>
</comment>
<keyword evidence="1 3" id="KW-0436">Ligase</keyword>
<dbReference type="EC" id="6.3.4.15" evidence="3"/>
<evidence type="ECO:0000313" key="4">
    <source>
        <dbReference type="Proteomes" id="UP000807785"/>
    </source>
</evidence>
<dbReference type="CDD" id="cd16442">
    <property type="entry name" value="BPL"/>
    <property type="match status" value="1"/>
</dbReference>
<proteinExistence type="predicted"/>
<gene>
    <name evidence="3" type="ORF">IPH26_13785</name>
</gene>
<dbReference type="Proteomes" id="UP000807785">
    <property type="component" value="Unassembled WGS sequence"/>
</dbReference>